<dbReference type="InterPro" id="IPR013358">
    <property type="entry name" value="Pilus_biogenesis_MshL"/>
</dbReference>
<evidence type="ECO:0000259" key="5">
    <source>
        <dbReference type="SMART" id="SM00965"/>
    </source>
</evidence>
<dbReference type="InterPro" id="IPR011514">
    <property type="entry name" value="Secretin_N_2"/>
</dbReference>
<protein>
    <submittedName>
        <fullName evidence="6">Pilus (MSHA type) biogenesis protein MshL</fullName>
    </submittedName>
</protein>
<dbReference type="NCBIfam" id="TIGR02519">
    <property type="entry name" value="pilus_MshL"/>
    <property type="match status" value="1"/>
</dbReference>
<dbReference type="GO" id="GO:0009297">
    <property type="term" value="P:pilus assembly"/>
    <property type="evidence" value="ECO:0007669"/>
    <property type="project" value="InterPro"/>
</dbReference>
<evidence type="ECO:0000313" key="7">
    <source>
        <dbReference type="Proteomes" id="UP000315400"/>
    </source>
</evidence>
<feature type="compositionally biased region" description="Polar residues" evidence="4">
    <location>
        <begin position="236"/>
        <end position="245"/>
    </location>
</feature>
<organism evidence="6 7">
    <name type="scientific">Spiribacter salinus</name>
    <dbReference type="NCBI Taxonomy" id="1335746"/>
    <lineage>
        <taxon>Bacteria</taxon>
        <taxon>Pseudomonadati</taxon>
        <taxon>Pseudomonadota</taxon>
        <taxon>Gammaproteobacteria</taxon>
        <taxon>Chromatiales</taxon>
        <taxon>Ectothiorhodospiraceae</taxon>
        <taxon>Spiribacter</taxon>
    </lineage>
</organism>
<dbReference type="InterPro" id="IPR011662">
    <property type="entry name" value="Secretin/TonB_short_N"/>
</dbReference>
<dbReference type="GO" id="GO:0009306">
    <property type="term" value="P:protein secretion"/>
    <property type="evidence" value="ECO:0007669"/>
    <property type="project" value="InterPro"/>
</dbReference>
<dbReference type="Pfam" id="PF07655">
    <property type="entry name" value="Secretin_N_2"/>
    <property type="match status" value="1"/>
</dbReference>
<dbReference type="PANTHER" id="PTHR30332:SF17">
    <property type="entry name" value="TYPE IV PILIATION SYSTEM PROTEIN DR_0774-RELATED"/>
    <property type="match status" value="1"/>
</dbReference>
<evidence type="ECO:0000256" key="2">
    <source>
        <dbReference type="ARBA" id="ARBA00023136"/>
    </source>
</evidence>
<dbReference type="Pfam" id="PF00263">
    <property type="entry name" value="Secretin"/>
    <property type="match status" value="1"/>
</dbReference>
<proteinExistence type="predicted"/>
<dbReference type="SMART" id="SM00965">
    <property type="entry name" value="STN"/>
    <property type="match status" value="1"/>
</dbReference>
<dbReference type="EMBL" id="VIFK01000086">
    <property type="protein sequence ID" value="TQE99165.1"/>
    <property type="molecule type" value="Genomic_DNA"/>
</dbReference>
<feature type="region of interest" description="Disordered" evidence="4">
    <location>
        <begin position="222"/>
        <end position="245"/>
    </location>
</feature>
<comment type="caution">
    <text evidence="6">The sequence shown here is derived from an EMBL/GenBank/DDBJ whole genome shotgun (WGS) entry which is preliminary data.</text>
</comment>
<dbReference type="InterPro" id="IPR050810">
    <property type="entry name" value="Bact_Secretion_Sys_Channel"/>
</dbReference>
<gene>
    <name evidence="6" type="primary">mshL</name>
    <name evidence="6" type="ORF">FKY71_10075</name>
</gene>
<dbReference type="AlphaFoldDB" id="A0A540VQX3"/>
<reference evidence="6 7" key="1">
    <citation type="submission" date="2019-06" db="EMBL/GenBank/DDBJ databases">
        <title>Metagenome assembled Genome of Spiribacter salinus SL48-SHIP from the microbial mat of Salt Lake 48 (Novosibirsk region, Russia).</title>
        <authorList>
            <person name="Shipova A."/>
            <person name="Rozanov A.S."/>
            <person name="Bryanskaya A.V."/>
            <person name="Peltek S.E."/>
        </authorList>
    </citation>
    <scope>NUCLEOTIDE SEQUENCE [LARGE SCALE GENOMIC DNA]</scope>
    <source>
        <strain evidence="6">SL48-SHIP-2</strain>
    </source>
</reference>
<evidence type="ECO:0000256" key="3">
    <source>
        <dbReference type="ARBA" id="ARBA00023237"/>
    </source>
</evidence>
<keyword evidence="1" id="KW-0813">Transport</keyword>
<evidence type="ECO:0000256" key="4">
    <source>
        <dbReference type="SAM" id="MobiDB-lite"/>
    </source>
</evidence>
<evidence type="ECO:0000313" key="6">
    <source>
        <dbReference type="EMBL" id="TQE99165.1"/>
    </source>
</evidence>
<name>A0A540VQX3_9GAMM</name>
<dbReference type="InterPro" id="IPR001775">
    <property type="entry name" value="GspD/PilQ"/>
</dbReference>
<evidence type="ECO:0000256" key="1">
    <source>
        <dbReference type="ARBA" id="ARBA00022448"/>
    </source>
</evidence>
<dbReference type="InterPro" id="IPR004846">
    <property type="entry name" value="T2SS/T3SS_dom"/>
</dbReference>
<dbReference type="Proteomes" id="UP000315400">
    <property type="component" value="Unassembled WGS sequence"/>
</dbReference>
<accession>A0A540VQX3</accession>
<sequence length="573" mass="61768">MTLSKARSSQLTAMAFASAMPRDKTKSSVSWRQVSRNIALARPTANRNNETMQRISLLIVAALSLAGCAATGGMSEAEKQAAVAEMLDHSTPPAAGEIPPLPSAAQARLAPAPLERDGRLTLDEPRFDITADGVEVAAFYQGLVEDTPYNVVVHPEVTGQISLRLNDVSVPDVMEVLREGFGYHFRRTASSYLVLPSGLESRVFRLDYINVEREGLSGTNISAGEITAENDDSRQGEASGSTLSTRSNSRLWADIESAIEQMLANEADDGAQVIASPDAGAVVVRATPDTLEQIEGFISGLQETIDRQVILEARIVEVSLSDAFEAGIDWELVGSSSGRETTVDLTPGGSDEGGINLFEFGVLRGEGENLSFDATIEALEEQGDVMVLSSPRVSTLNNQKALIKVGTDSFFQTDVDLDTTIVDDNTRTDVDPEFRSFFSGISLDVTPNISQEGWVTLHVQPSVSDVTETPRSVDVGNGDTVDFRLASSDVRQSDSIVRARDGDLIVIGGLMEERERSTDASVPGLGAIPPLGLLFSRQQQSSSKIELVILMRPTVVNDDTWRDAIDQQMEDML</sequence>
<dbReference type="PRINTS" id="PR00811">
    <property type="entry name" value="BCTERIALGSPD"/>
</dbReference>
<keyword evidence="3" id="KW-0998">Cell outer membrane</keyword>
<feature type="domain" description="Secretin/TonB short N-terminal" evidence="5">
    <location>
        <begin position="149"/>
        <end position="197"/>
    </location>
</feature>
<keyword evidence="2" id="KW-0472">Membrane</keyword>
<dbReference type="PANTHER" id="PTHR30332">
    <property type="entry name" value="PROBABLE GENERAL SECRETION PATHWAY PROTEIN D"/>
    <property type="match status" value="1"/>
</dbReference>
<dbReference type="GO" id="GO:0015627">
    <property type="term" value="C:type II protein secretion system complex"/>
    <property type="evidence" value="ECO:0007669"/>
    <property type="project" value="TreeGrafter"/>
</dbReference>
<dbReference type="Gene3D" id="3.30.1370.130">
    <property type="match status" value="1"/>
</dbReference>
<dbReference type="GO" id="GO:0019867">
    <property type="term" value="C:outer membrane"/>
    <property type="evidence" value="ECO:0007669"/>
    <property type="project" value="InterPro"/>
</dbReference>